<feature type="compositionally biased region" description="Basic residues" evidence="4">
    <location>
        <begin position="41"/>
        <end position="60"/>
    </location>
</feature>
<keyword evidence="2" id="KW-0677">Repeat</keyword>
<feature type="compositionally biased region" description="Polar residues" evidence="4">
    <location>
        <begin position="1"/>
        <end position="11"/>
    </location>
</feature>
<dbReference type="AlphaFoldDB" id="A0A8H7I1M3"/>
<evidence type="ECO:0000256" key="4">
    <source>
        <dbReference type="SAM" id="MobiDB-lite"/>
    </source>
</evidence>
<dbReference type="InterPro" id="IPR019775">
    <property type="entry name" value="WD40_repeat_CS"/>
</dbReference>
<dbReference type="SMART" id="SM00320">
    <property type="entry name" value="WD40"/>
    <property type="match status" value="1"/>
</dbReference>
<dbReference type="InterPro" id="IPR001680">
    <property type="entry name" value="WD40_rpt"/>
</dbReference>
<evidence type="ECO:0000256" key="2">
    <source>
        <dbReference type="ARBA" id="ARBA00022737"/>
    </source>
</evidence>
<evidence type="ECO:0000313" key="6">
    <source>
        <dbReference type="Proteomes" id="UP000614334"/>
    </source>
</evidence>
<dbReference type="PROSITE" id="PS00678">
    <property type="entry name" value="WD_REPEATS_1"/>
    <property type="match status" value="1"/>
</dbReference>
<dbReference type="InterPro" id="IPR015943">
    <property type="entry name" value="WD40/YVTN_repeat-like_dom_sf"/>
</dbReference>
<dbReference type="PANTHER" id="PTHR19857:SF8">
    <property type="entry name" value="ANGIO-ASSOCIATED MIGRATORY CELL PROTEIN"/>
    <property type="match status" value="1"/>
</dbReference>
<reference evidence="5" key="1">
    <citation type="submission" date="2020-09" db="EMBL/GenBank/DDBJ databases">
        <title>Comparative genome analyses of four rice-infecting Rhizoctonia solani isolates reveal extensive enrichment of homogalacturonan modification genes.</title>
        <authorList>
            <person name="Lee D.-Y."/>
            <person name="Jeon J."/>
            <person name="Kim K.-T."/>
            <person name="Cheong K."/>
            <person name="Song H."/>
            <person name="Choi G."/>
            <person name="Ko J."/>
            <person name="Opiyo S.O."/>
            <person name="Zuo S."/>
            <person name="Madhav S."/>
            <person name="Lee Y.-H."/>
            <person name="Wang G.-L."/>
        </authorList>
    </citation>
    <scope>NUCLEOTIDE SEQUENCE</scope>
    <source>
        <strain evidence="5">AG1-IA B2</strain>
    </source>
</reference>
<feature type="compositionally biased region" description="Polar residues" evidence="4">
    <location>
        <begin position="26"/>
        <end position="37"/>
    </location>
</feature>
<sequence length="196" mass="21858">MDTQRQTTPHSISIWHIGPHRPRTPTPSSNSLQLTQDLHSRRYNIHRHQSRRNLGRRGRSGRTGPRSAHGKGRSGWSARIPWRGRIRRSHRILRRLVLTGGTDGKIHVSDLTTLRLRSSLLGHSDAITSLNVHGDGLLTSSSADKTSRTWDIRRGQELRVHKDMPDLLGASIGSRGKEEVVVSAGDEGVCLVFATQ</sequence>
<proteinExistence type="predicted"/>
<dbReference type="PANTHER" id="PTHR19857">
    <property type="entry name" value="MITOCHONDRIAL DIVISION PROTEIN 1-RELATED"/>
    <property type="match status" value="1"/>
</dbReference>
<dbReference type="InterPro" id="IPR051179">
    <property type="entry name" value="WD_repeat_multifunction"/>
</dbReference>
<organism evidence="5 6">
    <name type="scientific">Rhizoctonia solani</name>
    <dbReference type="NCBI Taxonomy" id="456999"/>
    <lineage>
        <taxon>Eukaryota</taxon>
        <taxon>Fungi</taxon>
        <taxon>Dikarya</taxon>
        <taxon>Basidiomycota</taxon>
        <taxon>Agaricomycotina</taxon>
        <taxon>Agaricomycetes</taxon>
        <taxon>Cantharellales</taxon>
        <taxon>Ceratobasidiaceae</taxon>
        <taxon>Rhizoctonia</taxon>
    </lineage>
</organism>
<dbReference type="InterPro" id="IPR036322">
    <property type="entry name" value="WD40_repeat_dom_sf"/>
</dbReference>
<name>A0A8H7I1M3_9AGAM</name>
<evidence type="ECO:0000313" key="5">
    <source>
        <dbReference type="EMBL" id="KAF8747132.1"/>
    </source>
</evidence>
<dbReference type="EMBL" id="JACYCF010000077">
    <property type="protein sequence ID" value="KAF8747132.1"/>
    <property type="molecule type" value="Genomic_DNA"/>
</dbReference>
<dbReference type="SUPFAM" id="SSF50978">
    <property type="entry name" value="WD40 repeat-like"/>
    <property type="match status" value="1"/>
</dbReference>
<keyword evidence="1 3" id="KW-0853">WD repeat</keyword>
<evidence type="ECO:0000256" key="3">
    <source>
        <dbReference type="PROSITE-ProRule" id="PRU00221"/>
    </source>
</evidence>
<dbReference type="PROSITE" id="PS50082">
    <property type="entry name" value="WD_REPEATS_2"/>
    <property type="match status" value="1"/>
</dbReference>
<feature type="region of interest" description="Disordered" evidence="4">
    <location>
        <begin position="1"/>
        <end position="77"/>
    </location>
</feature>
<dbReference type="Proteomes" id="UP000614334">
    <property type="component" value="Unassembled WGS sequence"/>
</dbReference>
<evidence type="ECO:0000256" key="1">
    <source>
        <dbReference type="ARBA" id="ARBA00022574"/>
    </source>
</evidence>
<protein>
    <submittedName>
        <fullName evidence="5">WD40 repeat-like protein</fullName>
    </submittedName>
</protein>
<gene>
    <name evidence="5" type="ORF">RHS01_11436</name>
</gene>
<comment type="caution">
    <text evidence="5">The sequence shown here is derived from an EMBL/GenBank/DDBJ whole genome shotgun (WGS) entry which is preliminary data.</text>
</comment>
<feature type="repeat" description="WD" evidence="3">
    <location>
        <begin position="120"/>
        <end position="160"/>
    </location>
</feature>
<dbReference type="Gene3D" id="2.130.10.10">
    <property type="entry name" value="YVTN repeat-like/Quinoprotein amine dehydrogenase"/>
    <property type="match status" value="1"/>
</dbReference>
<accession>A0A8H7I1M3</accession>
<dbReference type="PROSITE" id="PS50294">
    <property type="entry name" value="WD_REPEATS_REGION"/>
    <property type="match status" value="1"/>
</dbReference>